<dbReference type="GO" id="GO:0031966">
    <property type="term" value="C:mitochondrial membrane"/>
    <property type="evidence" value="ECO:0007669"/>
    <property type="project" value="UniProtKB-SubCell"/>
</dbReference>
<keyword evidence="9" id="KW-0249">Electron transport</keyword>
<evidence type="ECO:0000256" key="1">
    <source>
        <dbReference type="ARBA" id="ARBA00004370"/>
    </source>
</evidence>
<keyword evidence="9" id="KW-0520">NAD</keyword>
<organism evidence="10">
    <name type="scientific">Dryinus sp. ZJUH_2016011</name>
    <dbReference type="NCBI Taxonomy" id="2491175"/>
    <lineage>
        <taxon>Eukaryota</taxon>
        <taxon>Metazoa</taxon>
        <taxon>Ecdysozoa</taxon>
        <taxon>Arthropoda</taxon>
        <taxon>Hexapoda</taxon>
        <taxon>Insecta</taxon>
        <taxon>Pterygota</taxon>
        <taxon>Neoptera</taxon>
        <taxon>Endopterygota</taxon>
        <taxon>Hymenoptera</taxon>
        <taxon>Apocrita</taxon>
        <taxon>Aculeata</taxon>
        <taxon>Chrysidoidea</taxon>
        <taxon>Dryinidae</taxon>
        <taxon>Dryininae</taxon>
        <taxon>Dryinus</taxon>
    </lineage>
</organism>
<keyword evidence="4 9" id="KW-0813">Transport</keyword>
<name>A0A3Q8U9Z9_9HYME</name>
<dbReference type="Pfam" id="PF00507">
    <property type="entry name" value="Oxidored_q4"/>
    <property type="match status" value="1"/>
</dbReference>
<evidence type="ECO:0000256" key="9">
    <source>
        <dbReference type="RuleBase" id="RU003640"/>
    </source>
</evidence>
<comment type="function">
    <text evidence="9">Core subunit of the mitochondrial membrane respiratory chain NADH dehydrogenase (Complex I) which catalyzes electron transfer from NADH through the respiratory chain, using ubiquinone as an electron acceptor. Essential for the catalytic activity of complex I.</text>
</comment>
<dbReference type="EMBL" id="MG923492">
    <property type="protein sequence ID" value="AZL93198.1"/>
    <property type="molecule type" value="Genomic_DNA"/>
</dbReference>
<keyword evidence="9" id="KW-1278">Translocase</keyword>
<feature type="transmembrane region" description="Helical" evidence="9">
    <location>
        <begin position="6"/>
        <end position="25"/>
    </location>
</feature>
<keyword evidence="9 10" id="KW-0496">Mitochondrion</keyword>
<keyword evidence="9" id="KW-0679">Respiratory chain</keyword>
<comment type="similarity">
    <text evidence="2 9">Belongs to the complex I subunit 3 family.</text>
</comment>
<evidence type="ECO:0000256" key="8">
    <source>
        <dbReference type="ARBA" id="ARBA00049551"/>
    </source>
</evidence>
<proteinExistence type="inferred from homology"/>
<evidence type="ECO:0000256" key="7">
    <source>
        <dbReference type="ARBA" id="ARBA00023136"/>
    </source>
</evidence>
<dbReference type="GO" id="GO:0030964">
    <property type="term" value="C:NADH dehydrogenase complex"/>
    <property type="evidence" value="ECO:0007669"/>
    <property type="project" value="TreeGrafter"/>
</dbReference>
<comment type="subcellular location">
    <subcellularLocation>
        <location evidence="1">Membrane</location>
    </subcellularLocation>
    <subcellularLocation>
        <location evidence="9">Mitochondrion membrane</location>
        <topology evidence="9">Multi-pass membrane protein</topology>
    </subcellularLocation>
</comment>
<sequence length="117" mass="13901">MINILYIMIIMFLMSTVFCLMNYTISKKMIMKREKNTSFECGFSPITSARLPFSIQFFTITLIFLMFDIEITFIMPMIPSMNLMKLNSLIFTMSMFFMMLIIGTILEWNDSSFEWIK</sequence>
<protein>
    <recommendedName>
        <fullName evidence="3 9">NADH-ubiquinone oxidoreductase chain 3</fullName>
        <ecNumber evidence="9">7.1.1.2</ecNumber>
    </recommendedName>
</protein>
<keyword evidence="6 9" id="KW-1133">Transmembrane helix</keyword>
<dbReference type="EC" id="7.1.1.2" evidence="9"/>
<keyword evidence="7 9" id="KW-0472">Membrane</keyword>
<feature type="transmembrane region" description="Helical" evidence="9">
    <location>
        <begin position="90"/>
        <end position="108"/>
    </location>
</feature>
<keyword evidence="5 9" id="KW-0812">Transmembrane</keyword>
<evidence type="ECO:0000256" key="4">
    <source>
        <dbReference type="ARBA" id="ARBA00022448"/>
    </source>
</evidence>
<gene>
    <name evidence="10" type="primary">nad3</name>
</gene>
<dbReference type="PANTHER" id="PTHR11058:SF9">
    <property type="entry name" value="NADH-UBIQUINONE OXIDOREDUCTASE CHAIN 3"/>
    <property type="match status" value="1"/>
</dbReference>
<dbReference type="InterPro" id="IPR000440">
    <property type="entry name" value="NADH_UbQ/plastoQ_OxRdtase_su3"/>
</dbReference>
<geneLocation type="mitochondrion" evidence="10"/>
<dbReference type="Gene3D" id="1.20.58.1610">
    <property type="entry name" value="NADH:ubiquinone/plastoquinone oxidoreductase, chain 3"/>
    <property type="match status" value="1"/>
</dbReference>
<evidence type="ECO:0000256" key="3">
    <source>
        <dbReference type="ARBA" id="ARBA00021007"/>
    </source>
</evidence>
<reference evidence="10" key="1">
    <citation type="journal article" date="2018" name="Mol. Phylogenet. Evol.">
        <title>Mitochondrial phylogenomics of the Hymenoptera.</title>
        <authorList>
            <person name="Tang P."/>
            <person name="Zhu J.C."/>
            <person name="Zheng B.Y."/>
            <person name="Wei S.J."/>
            <person name="Sharkey M."/>
            <person name="Chen X.X."/>
            <person name="Vogler A.P."/>
        </authorList>
    </citation>
    <scope>NUCLEOTIDE SEQUENCE</scope>
</reference>
<accession>A0A3Q8U9Z9</accession>
<evidence type="ECO:0000313" key="10">
    <source>
        <dbReference type="EMBL" id="AZL93198.1"/>
    </source>
</evidence>
<comment type="catalytic activity">
    <reaction evidence="8 9">
        <text>a ubiquinone + NADH + 5 H(+)(in) = a ubiquinol + NAD(+) + 4 H(+)(out)</text>
        <dbReference type="Rhea" id="RHEA:29091"/>
        <dbReference type="Rhea" id="RHEA-COMP:9565"/>
        <dbReference type="Rhea" id="RHEA-COMP:9566"/>
        <dbReference type="ChEBI" id="CHEBI:15378"/>
        <dbReference type="ChEBI" id="CHEBI:16389"/>
        <dbReference type="ChEBI" id="CHEBI:17976"/>
        <dbReference type="ChEBI" id="CHEBI:57540"/>
        <dbReference type="ChEBI" id="CHEBI:57945"/>
        <dbReference type="EC" id="7.1.1.2"/>
    </reaction>
</comment>
<dbReference type="AlphaFoldDB" id="A0A3Q8U9Z9"/>
<evidence type="ECO:0000256" key="5">
    <source>
        <dbReference type="ARBA" id="ARBA00022692"/>
    </source>
</evidence>
<keyword evidence="9" id="KW-0830">Ubiquinone</keyword>
<dbReference type="GO" id="GO:0008137">
    <property type="term" value="F:NADH dehydrogenase (ubiquinone) activity"/>
    <property type="evidence" value="ECO:0007669"/>
    <property type="project" value="UniProtKB-UniRule"/>
</dbReference>
<feature type="transmembrane region" description="Helical" evidence="9">
    <location>
        <begin position="57"/>
        <end position="78"/>
    </location>
</feature>
<dbReference type="PANTHER" id="PTHR11058">
    <property type="entry name" value="NADH-UBIQUINONE OXIDOREDUCTASE CHAIN 3"/>
    <property type="match status" value="1"/>
</dbReference>
<evidence type="ECO:0000256" key="6">
    <source>
        <dbReference type="ARBA" id="ARBA00022989"/>
    </source>
</evidence>
<dbReference type="InterPro" id="IPR038430">
    <property type="entry name" value="NDAH_ubi_oxred_su3_sf"/>
</dbReference>
<evidence type="ECO:0000256" key="2">
    <source>
        <dbReference type="ARBA" id="ARBA00008472"/>
    </source>
</evidence>